<accession>A0A085N991</accession>
<reference evidence="1" key="1">
    <citation type="journal article" date="2014" name="Nat. Genet.">
        <title>Genome and transcriptome of the porcine whipworm Trichuris suis.</title>
        <authorList>
            <person name="Jex A.R."/>
            <person name="Nejsum P."/>
            <person name="Schwarz E.M."/>
            <person name="Hu L."/>
            <person name="Young N.D."/>
            <person name="Hall R.S."/>
            <person name="Korhonen P.K."/>
            <person name="Liao S."/>
            <person name="Thamsborg S."/>
            <person name="Xia J."/>
            <person name="Xu P."/>
            <person name="Wang S."/>
            <person name="Scheerlinck J.P."/>
            <person name="Hofmann A."/>
            <person name="Sternberg P.W."/>
            <person name="Wang J."/>
            <person name="Gasser R.B."/>
        </authorList>
    </citation>
    <scope>NUCLEOTIDE SEQUENCE [LARGE SCALE GENOMIC DNA]</scope>
    <source>
        <strain evidence="1">DCEP-RM93F</strain>
    </source>
</reference>
<dbReference type="AlphaFoldDB" id="A0A085N991"/>
<proteinExistence type="predicted"/>
<gene>
    <name evidence="1" type="ORF">M514_21713</name>
</gene>
<evidence type="ECO:0000313" key="1">
    <source>
        <dbReference type="EMBL" id="KFD66037.1"/>
    </source>
</evidence>
<dbReference type="Proteomes" id="UP000030758">
    <property type="component" value="Unassembled WGS sequence"/>
</dbReference>
<organism evidence="1">
    <name type="scientific">Trichuris suis</name>
    <name type="common">pig whipworm</name>
    <dbReference type="NCBI Taxonomy" id="68888"/>
    <lineage>
        <taxon>Eukaryota</taxon>
        <taxon>Metazoa</taxon>
        <taxon>Ecdysozoa</taxon>
        <taxon>Nematoda</taxon>
        <taxon>Enoplea</taxon>
        <taxon>Dorylaimia</taxon>
        <taxon>Trichinellida</taxon>
        <taxon>Trichuridae</taxon>
        <taxon>Trichuris</taxon>
    </lineage>
</organism>
<name>A0A085N991_9BILA</name>
<protein>
    <submittedName>
        <fullName evidence="1">Uncharacterized protein</fullName>
    </submittedName>
</protein>
<sequence length="62" mass="6682">MELARVGVEPTTLALLAPCSNRLSYPAMFNGEVLFAGRLSVAWNLQISPLSQCGTMAAWRNG</sequence>
<dbReference type="EMBL" id="KL367528">
    <property type="protein sequence ID" value="KFD66037.1"/>
    <property type="molecule type" value="Genomic_DNA"/>
</dbReference>